<dbReference type="AlphaFoldDB" id="A0A3D5J738"/>
<accession>A0A3D5J738</accession>
<dbReference type="EMBL" id="DPMF01000426">
    <property type="protein sequence ID" value="HCV83076.1"/>
    <property type="molecule type" value="Genomic_DNA"/>
</dbReference>
<protein>
    <submittedName>
        <fullName evidence="1">A/G-specific adenine glycosylase</fullName>
    </submittedName>
</protein>
<feature type="non-terminal residue" evidence="1">
    <location>
        <position position="1"/>
    </location>
</feature>
<gene>
    <name evidence="1" type="ORF">DGQ38_18725</name>
</gene>
<comment type="caution">
    <text evidence="1">The sequence shown here is derived from an EMBL/GenBank/DDBJ whole genome shotgun (WGS) entry which is preliminary data.</text>
</comment>
<organism evidence="1 2">
    <name type="scientific">Zunongwangia profunda</name>
    <dbReference type="NCBI Taxonomy" id="398743"/>
    <lineage>
        <taxon>Bacteria</taxon>
        <taxon>Pseudomonadati</taxon>
        <taxon>Bacteroidota</taxon>
        <taxon>Flavobacteriia</taxon>
        <taxon>Flavobacteriales</taxon>
        <taxon>Flavobacteriaceae</taxon>
        <taxon>Zunongwangia</taxon>
    </lineage>
</organism>
<proteinExistence type="predicted"/>
<sequence>YEFPLIETKSDIQEAKIIEENNEFQHLMEAKNPSVSLYNDQPIIHKLSHQHIYARFWLVDVQKLPKGGISAEKVKEYPVPVLIQNFLNEIDIENL</sequence>
<evidence type="ECO:0000313" key="2">
    <source>
        <dbReference type="Proteomes" id="UP000264330"/>
    </source>
</evidence>
<reference evidence="1 2" key="1">
    <citation type="journal article" date="2018" name="Nat. Biotechnol.">
        <title>A standardized bacterial taxonomy based on genome phylogeny substantially revises the tree of life.</title>
        <authorList>
            <person name="Parks D.H."/>
            <person name="Chuvochina M."/>
            <person name="Waite D.W."/>
            <person name="Rinke C."/>
            <person name="Skarshewski A."/>
            <person name="Chaumeil P.A."/>
            <person name="Hugenholtz P."/>
        </authorList>
    </citation>
    <scope>NUCLEOTIDE SEQUENCE [LARGE SCALE GENOMIC DNA]</scope>
    <source>
        <strain evidence="1">UBA9359</strain>
    </source>
</reference>
<dbReference type="Proteomes" id="UP000264330">
    <property type="component" value="Unassembled WGS sequence"/>
</dbReference>
<name>A0A3D5J738_9FLAO</name>
<evidence type="ECO:0000313" key="1">
    <source>
        <dbReference type="EMBL" id="HCV83076.1"/>
    </source>
</evidence>